<keyword evidence="2" id="KW-1185">Reference proteome</keyword>
<dbReference type="EnsemblPlants" id="QL04p043907:mrna">
    <property type="protein sequence ID" value="QL04p043907:mrna"/>
    <property type="gene ID" value="QL04p043907"/>
</dbReference>
<dbReference type="Proteomes" id="UP000594261">
    <property type="component" value="Chromosome 4"/>
</dbReference>
<dbReference type="AlphaFoldDB" id="A0A7N2LFA0"/>
<evidence type="ECO:0008006" key="3">
    <source>
        <dbReference type="Google" id="ProtNLM"/>
    </source>
</evidence>
<accession>A0A7N2LFA0</accession>
<protein>
    <recommendedName>
        <fullName evidence="3">DUF4219 domain-containing protein</fullName>
    </recommendedName>
</protein>
<evidence type="ECO:0000313" key="2">
    <source>
        <dbReference type="Proteomes" id="UP000594261"/>
    </source>
</evidence>
<sequence length="156" mass="17614">MTVHHHQDLKVIHLDDVDKYNEWSREVKEELLECRQLWDIVEGTGEPPNPENDDAAFEAWSKKNDLALKVIRRECHNEFRYAIEKISSAKIAWDTLAAICTLPKSRVRVGSIGSRVKRVAGQNGSFLNGSIGLRVKRVAGQTGRVKTGLTRFAMST</sequence>
<dbReference type="InParanoid" id="A0A7N2LFA0"/>
<name>A0A7N2LFA0_QUELO</name>
<dbReference type="EMBL" id="LRBV02000004">
    <property type="status" value="NOT_ANNOTATED_CDS"/>
    <property type="molecule type" value="Genomic_DNA"/>
</dbReference>
<organism evidence="1 2">
    <name type="scientific">Quercus lobata</name>
    <name type="common">Valley oak</name>
    <dbReference type="NCBI Taxonomy" id="97700"/>
    <lineage>
        <taxon>Eukaryota</taxon>
        <taxon>Viridiplantae</taxon>
        <taxon>Streptophyta</taxon>
        <taxon>Embryophyta</taxon>
        <taxon>Tracheophyta</taxon>
        <taxon>Spermatophyta</taxon>
        <taxon>Magnoliopsida</taxon>
        <taxon>eudicotyledons</taxon>
        <taxon>Gunneridae</taxon>
        <taxon>Pentapetalae</taxon>
        <taxon>rosids</taxon>
        <taxon>fabids</taxon>
        <taxon>Fagales</taxon>
        <taxon>Fagaceae</taxon>
        <taxon>Quercus</taxon>
    </lineage>
</organism>
<evidence type="ECO:0000313" key="1">
    <source>
        <dbReference type="EnsemblPlants" id="QL04p043907:mrna"/>
    </source>
</evidence>
<dbReference type="Pfam" id="PF14223">
    <property type="entry name" value="Retrotran_gag_2"/>
    <property type="match status" value="1"/>
</dbReference>
<dbReference type="Gramene" id="QL04p043907:mrna">
    <property type="protein sequence ID" value="QL04p043907:mrna"/>
    <property type="gene ID" value="QL04p043907"/>
</dbReference>
<reference evidence="1 2" key="1">
    <citation type="journal article" date="2016" name="G3 (Bethesda)">
        <title>First Draft Assembly and Annotation of the Genome of a California Endemic Oak Quercus lobata Nee (Fagaceae).</title>
        <authorList>
            <person name="Sork V.L."/>
            <person name="Fitz-Gibbon S.T."/>
            <person name="Puiu D."/>
            <person name="Crepeau M."/>
            <person name="Gugger P.F."/>
            <person name="Sherman R."/>
            <person name="Stevens K."/>
            <person name="Langley C.H."/>
            <person name="Pellegrini M."/>
            <person name="Salzberg S.L."/>
        </authorList>
    </citation>
    <scope>NUCLEOTIDE SEQUENCE [LARGE SCALE GENOMIC DNA]</scope>
    <source>
        <strain evidence="1 2">cv. SW786</strain>
    </source>
</reference>
<proteinExistence type="predicted"/>
<reference evidence="1" key="2">
    <citation type="submission" date="2021-01" db="UniProtKB">
        <authorList>
            <consortium name="EnsemblPlants"/>
        </authorList>
    </citation>
    <scope>IDENTIFICATION</scope>
</reference>